<dbReference type="KEGG" id="lam:LA2_05545"/>
<dbReference type="PATRIC" id="fig|695560.3.peg.1103"/>
<sequence length="47" mass="5608">MSDDEKKKSKPVYRFDNEDWSVPASRDEIKKKKTNKFKKESDKKSNS</sequence>
<organism evidence="1 2">
    <name type="scientific">Lactobacillus amylovorus (strain GRL 1112)</name>
    <dbReference type="NCBI Taxonomy" id="695560"/>
    <lineage>
        <taxon>Bacteria</taxon>
        <taxon>Bacillati</taxon>
        <taxon>Bacillota</taxon>
        <taxon>Bacilli</taxon>
        <taxon>Lactobacillales</taxon>
        <taxon>Lactobacillaceae</taxon>
        <taxon>Lactobacillus</taxon>
    </lineage>
</organism>
<accession>E4SIR9</accession>
<gene>
    <name evidence="1" type="ordered locus">LA2_05545</name>
</gene>
<dbReference type="EMBL" id="CP002338">
    <property type="protein sequence ID" value="ADQ59068.1"/>
    <property type="molecule type" value="Genomic_DNA"/>
</dbReference>
<name>E4SIR9_LACAR</name>
<dbReference type="Proteomes" id="UP000007033">
    <property type="component" value="Chromosome"/>
</dbReference>
<dbReference type="HOGENOM" id="CLU_3169323_0_0_9"/>
<evidence type="ECO:0000313" key="1">
    <source>
        <dbReference type="EMBL" id="ADQ59068.1"/>
    </source>
</evidence>
<evidence type="ECO:0000313" key="2">
    <source>
        <dbReference type="Proteomes" id="UP000007033"/>
    </source>
</evidence>
<dbReference type="RefSeq" id="WP_013437863.1">
    <property type="nucleotide sequence ID" value="NC_014724.1"/>
</dbReference>
<protein>
    <submittedName>
        <fullName evidence="1">Uncharacterized protein</fullName>
    </submittedName>
</protein>
<proteinExistence type="predicted"/>
<dbReference type="AlphaFoldDB" id="E4SIR9"/>
<reference evidence="1 2" key="1">
    <citation type="journal article" date="2011" name="J. Bacteriol.">
        <title>Genome sequence of Lactobacillus amylovorus GRL1112.</title>
        <authorList>
            <person name="Kant R."/>
            <person name="Paulin L."/>
            <person name="Alatalo E."/>
            <person name="de Vos W.M."/>
            <person name="Palva A."/>
        </authorList>
    </citation>
    <scope>NUCLEOTIDE SEQUENCE [LARGE SCALE GENOMIC DNA]</scope>
    <source>
        <strain evidence="1 2">GRL 1112</strain>
    </source>
</reference>